<dbReference type="AlphaFoldDB" id="A0A2X2UDZ3"/>
<keyword evidence="3" id="KW-0443">Lipid metabolism</keyword>
<name>A0A2X2UDZ3_9FIRM</name>
<dbReference type="Pfam" id="PF13561">
    <property type="entry name" value="adh_short_C2"/>
    <property type="match status" value="1"/>
</dbReference>
<dbReference type="Proteomes" id="UP000251853">
    <property type="component" value="Unassembled WGS sequence"/>
</dbReference>
<dbReference type="SUPFAM" id="SSF51735">
    <property type="entry name" value="NAD(P)-binding Rossmann-fold domains"/>
    <property type="match status" value="1"/>
</dbReference>
<sequence length="263" mass="27593">MDTGKERGGKGMILDLEGRRAVVTGGGRGLGYGIAQALHGSGAEVIITGRTGKALEAAAEIGGSGPSAYGVTGDLSKKQQREAVCERIMEIYNGRVDILVNAAGALNRCAAFEVLPDDWNEVIELNLNAVFFMSQRIGKSMAARHYGKIINIASMDSFFGSVLVPAYSASKGGVAQLTKALSNEWAAEGINVNAIAPGYMATALTDTMKVKNPAQYEETTRRIPMGRWGTAEDLKGLAVFLASDASAYISGAVIPVDGGFLGR</sequence>
<comment type="similarity">
    <text evidence="1">Belongs to the short-chain dehydrogenases/reductases (SDR) family.</text>
</comment>
<dbReference type="InterPro" id="IPR020904">
    <property type="entry name" value="Sc_DH/Rdtase_CS"/>
</dbReference>
<dbReference type="PANTHER" id="PTHR42879">
    <property type="entry name" value="3-OXOACYL-(ACYL-CARRIER-PROTEIN) REDUCTASE"/>
    <property type="match status" value="1"/>
</dbReference>
<evidence type="ECO:0000256" key="1">
    <source>
        <dbReference type="ARBA" id="ARBA00006484"/>
    </source>
</evidence>
<dbReference type="InterPro" id="IPR036291">
    <property type="entry name" value="NAD(P)-bd_dom_sf"/>
</dbReference>
<evidence type="ECO:0000313" key="4">
    <source>
        <dbReference type="EMBL" id="SQB14538.1"/>
    </source>
</evidence>
<keyword evidence="2 4" id="KW-0560">Oxidoreductase</keyword>
<dbReference type="FunFam" id="3.40.50.720:FF:000084">
    <property type="entry name" value="Short-chain dehydrogenase reductase"/>
    <property type="match status" value="1"/>
</dbReference>
<dbReference type="PRINTS" id="PR00080">
    <property type="entry name" value="SDRFAMILY"/>
</dbReference>
<dbReference type="GO" id="GO:0008206">
    <property type="term" value="P:bile acid metabolic process"/>
    <property type="evidence" value="ECO:0007669"/>
    <property type="project" value="UniProtKB-ARBA"/>
</dbReference>
<proteinExistence type="inferred from homology"/>
<dbReference type="EC" id="1.1.1.127" evidence="4"/>
<protein>
    <submittedName>
        <fullName evidence="4">Dehydrogenase of uncharacterized specificity, short-chain alcohol dehydrogenase like protein</fullName>
        <ecNumber evidence="4">1.1.1.127</ecNumber>
    </submittedName>
</protein>
<dbReference type="Gene3D" id="3.40.50.720">
    <property type="entry name" value="NAD(P)-binding Rossmann-like Domain"/>
    <property type="match status" value="1"/>
</dbReference>
<organism evidence="4 5">
    <name type="scientific">Enterocloster clostridioformis</name>
    <dbReference type="NCBI Taxonomy" id="1531"/>
    <lineage>
        <taxon>Bacteria</taxon>
        <taxon>Bacillati</taxon>
        <taxon>Bacillota</taxon>
        <taxon>Clostridia</taxon>
        <taxon>Lachnospirales</taxon>
        <taxon>Lachnospiraceae</taxon>
        <taxon>Enterocloster</taxon>
    </lineage>
</organism>
<evidence type="ECO:0000256" key="2">
    <source>
        <dbReference type="ARBA" id="ARBA00023002"/>
    </source>
</evidence>
<dbReference type="InterPro" id="IPR002347">
    <property type="entry name" value="SDR_fam"/>
</dbReference>
<dbReference type="GO" id="GO:0047001">
    <property type="term" value="F:2-dehydro-3-deoxy-D-gluconate 5-dehydrogenase activity"/>
    <property type="evidence" value="ECO:0007669"/>
    <property type="project" value="UniProtKB-EC"/>
</dbReference>
<dbReference type="PANTHER" id="PTHR42879:SF2">
    <property type="entry name" value="3-OXOACYL-[ACYL-CARRIER-PROTEIN] REDUCTASE FABG"/>
    <property type="match status" value="1"/>
</dbReference>
<dbReference type="PROSITE" id="PS00061">
    <property type="entry name" value="ADH_SHORT"/>
    <property type="match status" value="1"/>
</dbReference>
<dbReference type="EMBL" id="UAVW01000015">
    <property type="protein sequence ID" value="SQB14538.1"/>
    <property type="molecule type" value="Genomic_DNA"/>
</dbReference>
<dbReference type="PRINTS" id="PR00081">
    <property type="entry name" value="GDHRDH"/>
</dbReference>
<accession>A0A2X2UDZ3</accession>
<reference evidence="4 5" key="1">
    <citation type="submission" date="2018-06" db="EMBL/GenBank/DDBJ databases">
        <authorList>
            <consortium name="Pathogen Informatics"/>
            <person name="Doyle S."/>
        </authorList>
    </citation>
    <scope>NUCLEOTIDE SEQUENCE [LARGE SCALE GENOMIC DNA]</scope>
    <source>
        <strain evidence="4 5">NCTC11224</strain>
    </source>
</reference>
<keyword evidence="5" id="KW-1185">Reference proteome</keyword>
<evidence type="ECO:0000256" key="3">
    <source>
        <dbReference type="ARBA" id="ARBA00023221"/>
    </source>
</evidence>
<keyword evidence="3" id="KW-0753">Steroid metabolism</keyword>
<gene>
    <name evidence="4" type="primary">kduD_3</name>
    <name evidence="4" type="ORF">NCTC11224_03588</name>
</gene>
<dbReference type="InterPro" id="IPR050259">
    <property type="entry name" value="SDR"/>
</dbReference>
<evidence type="ECO:0000313" key="5">
    <source>
        <dbReference type="Proteomes" id="UP000251853"/>
    </source>
</evidence>